<feature type="domain" description="Bacterial repeat" evidence="2">
    <location>
        <begin position="64"/>
        <end position="137"/>
    </location>
</feature>
<evidence type="ECO:0000313" key="4">
    <source>
        <dbReference type="Proteomes" id="UP000015620"/>
    </source>
</evidence>
<proteinExistence type="predicted"/>
<dbReference type="PROSITE" id="PS51257">
    <property type="entry name" value="PROKAR_LIPOPROTEIN"/>
    <property type="match status" value="1"/>
</dbReference>
<dbReference type="GeneID" id="301088955"/>
<reference evidence="3 4" key="1">
    <citation type="journal article" date="2013" name="PLoS ONE">
        <title>Genome-Wide Relatedness of Treponema pedis, from Gingiva and Necrotic Skin Lesions of Pigs, with the Human Oral Pathogen Treponema denticola.</title>
        <authorList>
            <person name="Svartstrom O."/>
            <person name="Mushtaq M."/>
            <person name="Pringle M."/>
            <person name="Segerman B."/>
        </authorList>
    </citation>
    <scope>NUCLEOTIDE SEQUENCE [LARGE SCALE GENOMIC DNA]</scope>
    <source>
        <strain evidence="3">T A4</strain>
    </source>
</reference>
<dbReference type="KEGG" id="tped:TPE_0235"/>
<feature type="chain" id="PRO_5004535759" description="Bacterial repeat domain-containing protein" evidence="1">
    <location>
        <begin position="28"/>
        <end position="540"/>
    </location>
</feature>
<dbReference type="STRING" id="1291379.TPE_0235"/>
<organism evidence="3 4">
    <name type="scientific">Treponema pedis str. T A4</name>
    <dbReference type="NCBI Taxonomy" id="1291379"/>
    <lineage>
        <taxon>Bacteria</taxon>
        <taxon>Pseudomonadati</taxon>
        <taxon>Spirochaetota</taxon>
        <taxon>Spirochaetia</taxon>
        <taxon>Spirochaetales</taxon>
        <taxon>Treponemataceae</taxon>
        <taxon>Treponema</taxon>
    </lineage>
</organism>
<evidence type="ECO:0000259" key="2">
    <source>
        <dbReference type="Pfam" id="PF18998"/>
    </source>
</evidence>
<dbReference type="Pfam" id="PF18998">
    <property type="entry name" value="Flg_new_2"/>
    <property type="match status" value="1"/>
</dbReference>
<dbReference type="RefSeq" id="WP_020964031.1">
    <property type="nucleotide sequence ID" value="NC_022097.1"/>
</dbReference>
<evidence type="ECO:0000313" key="3">
    <source>
        <dbReference type="EMBL" id="AGT42731.1"/>
    </source>
</evidence>
<dbReference type="AlphaFoldDB" id="S6A2J6"/>
<name>S6A2J6_9SPIR</name>
<keyword evidence="1" id="KW-0732">Signal</keyword>
<dbReference type="PATRIC" id="fig|1291379.3.peg.231"/>
<protein>
    <recommendedName>
        <fullName evidence="2">Bacterial repeat domain-containing protein</fullName>
    </recommendedName>
</protein>
<dbReference type="EMBL" id="CP004120">
    <property type="protein sequence ID" value="AGT42731.1"/>
    <property type="molecule type" value="Genomic_DNA"/>
</dbReference>
<dbReference type="Proteomes" id="UP000015620">
    <property type="component" value="Chromosome"/>
</dbReference>
<sequence length="540" mass="57673">MNNVRFKQRAQLLIVGVITLAVSLVFTACPDTAGGRGTGGGTVPTGQTFLVTFGVEGSINGTLKAEIDGTRLFSSPTQVEKGKTVTFTATPSDPSNYNVDYWTITGGTLISGGQAGNTETKIEVTSPVTLTVVFKAVGDPHTTHTVTFAVSGTGGTLNAEADGVSLPTFPAQVNVNAPLVLTAVPQEDCAVDTWTVTGGTLISGGQPGDTETIIRVTSPVTVELRFKAAAYDVYLAGTVKVGEKYKACMWKNDTPMLLNSYDSSQACALAQDTDKEIYIAGYEKWLGSEKPCIWKKDGSPYFINYPDRRGMIYDILIHEGKRYTAEVLYYPVNGAAIVDISSLDHPQITLLHQQDYIPAKALCAQWHDLYAVGWTYSGNIYKTVLWKIAGSAVSERELGTTVSSPWGWFGICAKDSDIYVANKTLWKVSGSTVGTIGGLGGTDSANTVYAAPSALYAAGQKNNKPVIWKIEGNNAAVYKELSTQDGFVVALYAFGAGLFAAGKSEGNLAWWYIAPDLTVTQTVISDFPSGEIRDILVTAQ</sequence>
<dbReference type="InterPro" id="IPR044060">
    <property type="entry name" value="Bacterial_rp_domain"/>
</dbReference>
<feature type="signal peptide" evidence="1">
    <location>
        <begin position="1"/>
        <end position="27"/>
    </location>
</feature>
<evidence type="ECO:0000256" key="1">
    <source>
        <dbReference type="SAM" id="SignalP"/>
    </source>
</evidence>
<dbReference type="OrthoDB" id="363182at2"/>
<accession>S6A2J6</accession>
<gene>
    <name evidence="3" type="ORF">TPE_0235</name>
</gene>
<keyword evidence="4" id="KW-1185">Reference proteome</keyword>
<dbReference type="HOGENOM" id="CLU_037630_0_0_12"/>